<evidence type="ECO:0000313" key="1">
    <source>
        <dbReference type="EMBL" id="AWI06304.1"/>
    </source>
</evidence>
<dbReference type="AlphaFoldDB" id="A0A2U8DVM3"/>
<dbReference type="OrthoDB" id="3712030at2"/>
<dbReference type="KEGG" id="cdrk:B9W14_17935"/>
<protein>
    <submittedName>
        <fullName evidence="1">2-amino-4-ketopentanoate thiolase</fullName>
    </submittedName>
</protein>
<dbReference type="EMBL" id="CP020953">
    <property type="protein sequence ID" value="AWI06304.1"/>
    <property type="molecule type" value="Genomic_DNA"/>
</dbReference>
<keyword evidence="2" id="KW-1185">Reference proteome</keyword>
<dbReference type="InterPro" id="IPR047755">
    <property type="entry name" value="OrtA"/>
</dbReference>
<proteinExistence type="predicted"/>
<name>A0A2U8DVM3_9CLOT</name>
<sequence length="95" mass="10868">MIKKGTWVEVEEIVLIPEERAKNIPEETKKTPLKCWIRGNCLNDCKLGDEVNVETNVGRIARGKVVDVEPGYYHSFGRYISELGYIGKQARDMIK</sequence>
<dbReference type="Pfam" id="PF22010">
    <property type="entry name" value="OrtA"/>
    <property type="match status" value="1"/>
</dbReference>
<organism evidence="1 2">
    <name type="scientific">Clostridium drakei</name>
    <dbReference type="NCBI Taxonomy" id="332101"/>
    <lineage>
        <taxon>Bacteria</taxon>
        <taxon>Bacillati</taxon>
        <taxon>Bacillota</taxon>
        <taxon>Clostridia</taxon>
        <taxon>Eubacteriales</taxon>
        <taxon>Clostridiaceae</taxon>
        <taxon>Clostridium</taxon>
    </lineage>
</organism>
<evidence type="ECO:0000313" key="2">
    <source>
        <dbReference type="Proteomes" id="UP000244910"/>
    </source>
</evidence>
<gene>
    <name evidence="1" type="ORF">B9W14_17935</name>
</gene>
<dbReference type="RefSeq" id="WP_032078532.1">
    <property type="nucleotide sequence ID" value="NZ_CP020953.1"/>
</dbReference>
<dbReference type="Proteomes" id="UP000244910">
    <property type="component" value="Chromosome"/>
</dbReference>
<dbReference type="NCBIfam" id="NF040739">
    <property type="entry name" value="ornith_OrtA"/>
    <property type="match status" value="1"/>
</dbReference>
<reference evidence="2" key="1">
    <citation type="submission" date="2017-04" db="EMBL/GenBank/DDBJ databases">
        <authorList>
            <person name="Song Y."/>
            <person name="Cho B.-K."/>
        </authorList>
    </citation>
    <scope>NUCLEOTIDE SEQUENCE [LARGE SCALE GENOMIC DNA]</scope>
    <source>
        <strain evidence="2">SL1</strain>
    </source>
</reference>
<accession>A0A2U8DVM3</accession>